<dbReference type="Pfam" id="PF00367">
    <property type="entry name" value="PTS_EIIB"/>
    <property type="match status" value="1"/>
</dbReference>
<keyword evidence="4" id="KW-0762">Sugar transport</keyword>
<feature type="transmembrane region" description="Helical" evidence="12">
    <location>
        <begin position="337"/>
        <end position="356"/>
    </location>
</feature>
<evidence type="ECO:0000256" key="1">
    <source>
        <dbReference type="ARBA" id="ARBA00004651"/>
    </source>
</evidence>
<evidence type="ECO:0000256" key="5">
    <source>
        <dbReference type="ARBA" id="ARBA00022679"/>
    </source>
</evidence>
<comment type="subcellular location">
    <subcellularLocation>
        <location evidence="1">Cell membrane</location>
        <topology evidence="1">Multi-pass membrane protein</topology>
    </subcellularLocation>
</comment>
<dbReference type="PROSITE" id="PS51103">
    <property type="entry name" value="PTS_EIIC_TYPE_1"/>
    <property type="match status" value="1"/>
</dbReference>
<dbReference type="GO" id="GO:0015771">
    <property type="term" value="P:trehalose transport"/>
    <property type="evidence" value="ECO:0007669"/>
    <property type="project" value="TreeGrafter"/>
</dbReference>
<dbReference type="CDD" id="cd00212">
    <property type="entry name" value="PTS_IIB_glc"/>
    <property type="match status" value="1"/>
</dbReference>
<organism evidence="15 16">
    <name type="scientific">Marinilactibacillus psychrotolerans</name>
    <dbReference type="NCBI Taxonomy" id="191770"/>
    <lineage>
        <taxon>Bacteria</taxon>
        <taxon>Bacillati</taxon>
        <taxon>Bacillota</taxon>
        <taxon>Bacilli</taxon>
        <taxon>Lactobacillales</taxon>
        <taxon>Carnobacteriaceae</taxon>
        <taxon>Marinilactibacillus</taxon>
    </lineage>
</organism>
<dbReference type="InterPro" id="IPR036878">
    <property type="entry name" value="Glu_permease_IIB"/>
</dbReference>
<evidence type="ECO:0000256" key="8">
    <source>
        <dbReference type="ARBA" id="ARBA00022777"/>
    </source>
</evidence>
<sequence length="467" mass="50411">MTQQYDVIAQDVIDAVGGKENIISLAHCATRLRLVIKDRKIIDDEKVNNIDKAKGHFFTSGQYQIIFGTGTVNRVYEAIEAAGVSGTSKAELKETASKEEDNPFKRMIRVFGDVFVPIIPALVATGLFMGLRNVLTQEQILNLVGLNSESISTNFLTLTQVLTDTAFAFLPVLVCWSAFKVFGGSPLLGILLGLMLVNPALPTSWDAAQGNVEPLMFFGFIKVAGYQGSVLPAFIMGFVGSKIEKKIRKIVPEVLDLIVTPFLSLLLMLLIALFFVGPIFHQVEIWLLSIVEVLLNLPLGLGGLVYGAINQIIVITGLHHALNLIEIQMLADNGWNLVNPISSASIAAQAGAAFAVGLKTKNKKIKAIAFPSTVSALLGITEPAIFGINIRFIKPFIMGCIGGGAGGFLASLFTVKATGMSITVIPGILLYLNSQLPLYILVCFVGFSVAFVLTWLFGYKENDEAEV</sequence>
<comment type="caution">
    <text evidence="15">The sequence shown here is derived from an EMBL/GenBank/DDBJ whole genome shotgun (WGS) entry which is preliminary data.</text>
</comment>
<dbReference type="InterPro" id="IPR010973">
    <property type="entry name" value="PTS_IIBC_sucr"/>
</dbReference>
<keyword evidence="3" id="KW-1003">Cell membrane</keyword>
<evidence type="ECO:0000259" key="13">
    <source>
        <dbReference type="PROSITE" id="PS51098"/>
    </source>
</evidence>
<name>A0AAV3WR69_9LACT</name>
<evidence type="ECO:0000313" key="15">
    <source>
        <dbReference type="EMBL" id="GEQ35965.1"/>
    </source>
</evidence>
<feature type="transmembrane region" description="Helical" evidence="12">
    <location>
        <begin position="257"/>
        <end position="279"/>
    </location>
</feature>
<protein>
    <recommendedName>
        <fullName evidence="17">PTS sugar transporter subunit IIA</fullName>
    </recommendedName>
</protein>
<dbReference type="Gene3D" id="3.30.1360.60">
    <property type="entry name" value="Glucose permease domain IIB"/>
    <property type="match status" value="1"/>
</dbReference>
<evidence type="ECO:0000256" key="12">
    <source>
        <dbReference type="SAM" id="Phobius"/>
    </source>
</evidence>
<evidence type="ECO:0008006" key="17">
    <source>
        <dbReference type="Google" id="ProtNLM"/>
    </source>
</evidence>
<dbReference type="SUPFAM" id="SSF55604">
    <property type="entry name" value="Glucose permease domain IIB"/>
    <property type="match status" value="1"/>
</dbReference>
<dbReference type="InterPro" id="IPR013013">
    <property type="entry name" value="PTS_EIIC_1"/>
</dbReference>
<dbReference type="EMBL" id="BKBI01000009">
    <property type="protein sequence ID" value="GEQ35965.1"/>
    <property type="molecule type" value="Genomic_DNA"/>
</dbReference>
<dbReference type="GeneID" id="96911210"/>
<feature type="transmembrane region" description="Helical" evidence="12">
    <location>
        <begin position="155"/>
        <end position="179"/>
    </location>
</feature>
<keyword evidence="2" id="KW-0813">Transport</keyword>
<feature type="transmembrane region" description="Helical" evidence="12">
    <location>
        <begin position="114"/>
        <end position="135"/>
    </location>
</feature>
<evidence type="ECO:0000259" key="14">
    <source>
        <dbReference type="PROSITE" id="PS51103"/>
    </source>
</evidence>
<dbReference type="Proteomes" id="UP000887127">
    <property type="component" value="Unassembled WGS sequence"/>
</dbReference>
<dbReference type="GO" id="GO:0008982">
    <property type="term" value="F:protein-N(PI)-phosphohistidine-sugar phosphotransferase activity"/>
    <property type="evidence" value="ECO:0007669"/>
    <property type="project" value="InterPro"/>
</dbReference>
<evidence type="ECO:0000256" key="7">
    <source>
        <dbReference type="ARBA" id="ARBA00022692"/>
    </source>
</evidence>
<feature type="transmembrane region" description="Helical" evidence="12">
    <location>
        <begin position="217"/>
        <end position="236"/>
    </location>
</feature>
<evidence type="ECO:0000256" key="2">
    <source>
        <dbReference type="ARBA" id="ARBA00022448"/>
    </source>
</evidence>
<evidence type="ECO:0000256" key="4">
    <source>
        <dbReference type="ARBA" id="ARBA00022597"/>
    </source>
</evidence>
<evidence type="ECO:0000256" key="6">
    <source>
        <dbReference type="ARBA" id="ARBA00022683"/>
    </source>
</evidence>
<dbReference type="InterPro" id="IPR050558">
    <property type="entry name" value="PTS_Sugar-Specific_Components"/>
</dbReference>
<keyword evidence="5" id="KW-0808">Transferase</keyword>
<feature type="active site" description="Phosphocysteine intermediate; for EIIB activity" evidence="11">
    <location>
        <position position="28"/>
    </location>
</feature>
<proteinExistence type="predicted"/>
<feature type="domain" description="PTS EIIC type-1" evidence="14">
    <location>
        <begin position="122"/>
        <end position="467"/>
    </location>
</feature>
<evidence type="ECO:0000256" key="3">
    <source>
        <dbReference type="ARBA" id="ARBA00022475"/>
    </source>
</evidence>
<evidence type="ECO:0000313" key="16">
    <source>
        <dbReference type="Proteomes" id="UP000887127"/>
    </source>
</evidence>
<dbReference type="AlphaFoldDB" id="A0AAV3WR69"/>
<feature type="domain" description="PTS EIIB type-1" evidence="13">
    <location>
        <begin position="6"/>
        <end position="89"/>
    </location>
</feature>
<keyword evidence="10 12" id="KW-0472">Membrane</keyword>
<dbReference type="FunFam" id="3.30.1360.60:FF:000001">
    <property type="entry name" value="PTS system glucose-specific IIBC component PtsG"/>
    <property type="match status" value="1"/>
</dbReference>
<accession>A0AAV3WR69</accession>
<dbReference type="GO" id="GO:0009401">
    <property type="term" value="P:phosphoenolpyruvate-dependent sugar phosphotransferase system"/>
    <property type="evidence" value="ECO:0007669"/>
    <property type="project" value="UniProtKB-KW"/>
</dbReference>
<dbReference type="GO" id="GO:0090589">
    <property type="term" value="F:protein-phosphocysteine-trehalose phosphotransferase system transporter activity"/>
    <property type="evidence" value="ECO:0007669"/>
    <property type="project" value="TreeGrafter"/>
</dbReference>
<keyword evidence="6" id="KW-0598">Phosphotransferase system</keyword>
<dbReference type="RefSeq" id="WP_091760872.1">
    <property type="nucleotide sequence ID" value="NZ_BJVX01000007.1"/>
</dbReference>
<feature type="transmembrane region" description="Helical" evidence="12">
    <location>
        <begin position="368"/>
        <end position="390"/>
    </location>
</feature>
<dbReference type="PROSITE" id="PS51098">
    <property type="entry name" value="PTS_EIIB_TYPE_1"/>
    <property type="match status" value="1"/>
</dbReference>
<feature type="transmembrane region" description="Helical" evidence="12">
    <location>
        <begin position="186"/>
        <end position="205"/>
    </location>
</feature>
<dbReference type="NCBIfam" id="TIGR00826">
    <property type="entry name" value="EIIB_glc"/>
    <property type="match status" value="1"/>
</dbReference>
<dbReference type="InterPro" id="IPR018113">
    <property type="entry name" value="PTrfase_EIIB_Cys"/>
</dbReference>
<feature type="transmembrane region" description="Helical" evidence="12">
    <location>
        <begin position="436"/>
        <end position="457"/>
    </location>
</feature>
<evidence type="ECO:0000256" key="9">
    <source>
        <dbReference type="ARBA" id="ARBA00022989"/>
    </source>
</evidence>
<dbReference type="InterPro" id="IPR001996">
    <property type="entry name" value="PTS_IIB_1"/>
</dbReference>
<keyword evidence="8" id="KW-0418">Kinase</keyword>
<dbReference type="GO" id="GO:0005886">
    <property type="term" value="C:plasma membrane"/>
    <property type="evidence" value="ECO:0007669"/>
    <property type="project" value="UniProtKB-SubCell"/>
</dbReference>
<dbReference type="PANTHER" id="PTHR30175">
    <property type="entry name" value="PHOSPHOTRANSFERASE SYSTEM TRANSPORT PROTEIN"/>
    <property type="match status" value="1"/>
</dbReference>
<evidence type="ECO:0000256" key="11">
    <source>
        <dbReference type="PROSITE-ProRule" id="PRU00421"/>
    </source>
</evidence>
<dbReference type="PANTHER" id="PTHR30175:SF7">
    <property type="entry name" value="NEGATIVE REGULATOR OF SACY ACTIVITY"/>
    <property type="match status" value="1"/>
</dbReference>
<keyword evidence="7 12" id="KW-0812">Transmembrane</keyword>
<reference evidence="15" key="1">
    <citation type="submission" date="2019-08" db="EMBL/GenBank/DDBJ databases">
        <title>Marinilactibacillus psychrotolerans M13-2T whole genome sequencing project.</title>
        <authorList>
            <person name="Ishikawa M."/>
            <person name="Suzuki T."/>
            <person name="Matsutani M."/>
        </authorList>
    </citation>
    <scope>NUCLEOTIDE SEQUENCE</scope>
    <source>
        <strain evidence="15">M13-2T</strain>
    </source>
</reference>
<dbReference type="Pfam" id="PF02378">
    <property type="entry name" value="PTS_EIIC"/>
    <property type="match status" value="1"/>
</dbReference>
<gene>
    <name evidence="15" type="ORF">M132T_14730</name>
</gene>
<keyword evidence="9 12" id="KW-1133">Transmembrane helix</keyword>
<evidence type="ECO:0000256" key="10">
    <source>
        <dbReference type="ARBA" id="ARBA00023136"/>
    </source>
</evidence>
<feature type="transmembrane region" description="Helical" evidence="12">
    <location>
        <begin position="396"/>
        <end position="415"/>
    </location>
</feature>
<dbReference type="InterPro" id="IPR003352">
    <property type="entry name" value="PTS_EIIC"/>
</dbReference>
<dbReference type="NCBIfam" id="TIGR01996">
    <property type="entry name" value="PTS-II-BC-sucr"/>
    <property type="match status" value="1"/>
</dbReference>
<dbReference type="GO" id="GO:0016301">
    <property type="term" value="F:kinase activity"/>
    <property type="evidence" value="ECO:0007669"/>
    <property type="project" value="UniProtKB-KW"/>
</dbReference>
<dbReference type="PROSITE" id="PS01035">
    <property type="entry name" value="PTS_EIIB_TYPE_1_CYS"/>
    <property type="match status" value="1"/>
</dbReference>